<dbReference type="CDD" id="cd04301">
    <property type="entry name" value="NAT_SF"/>
    <property type="match status" value="1"/>
</dbReference>
<dbReference type="InterPro" id="IPR050832">
    <property type="entry name" value="Bact_Acetyltransf"/>
</dbReference>
<dbReference type="PANTHER" id="PTHR43877">
    <property type="entry name" value="AMINOALKYLPHOSPHONATE N-ACETYLTRANSFERASE-RELATED-RELATED"/>
    <property type="match status" value="1"/>
</dbReference>
<dbReference type="Pfam" id="PF00583">
    <property type="entry name" value="Acetyltransf_1"/>
    <property type="match status" value="1"/>
</dbReference>
<dbReference type="InterPro" id="IPR000182">
    <property type="entry name" value="GNAT_dom"/>
</dbReference>
<keyword evidence="2" id="KW-0012">Acyltransferase</keyword>
<dbReference type="InterPro" id="IPR016181">
    <property type="entry name" value="Acyl_CoA_acyltransferase"/>
</dbReference>
<proteinExistence type="predicted"/>
<comment type="caution">
    <text evidence="4">The sequence shown here is derived from an EMBL/GenBank/DDBJ whole genome shotgun (WGS) entry which is preliminary data.</text>
</comment>
<dbReference type="Gene3D" id="3.40.630.30">
    <property type="match status" value="1"/>
</dbReference>
<gene>
    <name evidence="4" type="ORF">DFP98_14142</name>
</gene>
<evidence type="ECO:0000259" key="3">
    <source>
        <dbReference type="PROSITE" id="PS51186"/>
    </source>
</evidence>
<dbReference type="RefSeq" id="WP_116065069.1">
    <property type="nucleotide sequence ID" value="NZ_QRDZ01000041.1"/>
</dbReference>
<feature type="domain" description="N-acetyltransferase" evidence="3">
    <location>
        <begin position="6"/>
        <end position="168"/>
    </location>
</feature>
<evidence type="ECO:0000313" key="4">
    <source>
        <dbReference type="EMBL" id="RED55915.1"/>
    </source>
</evidence>
<keyword evidence="4" id="KW-0689">Ribosomal protein</keyword>
<name>A0A3D9I2P0_9BACL</name>
<dbReference type="GO" id="GO:0005840">
    <property type="term" value="C:ribosome"/>
    <property type="evidence" value="ECO:0007669"/>
    <property type="project" value="UniProtKB-KW"/>
</dbReference>
<accession>A0A3D9I2P0</accession>
<protein>
    <submittedName>
        <fullName evidence="4">Ribosomal protein S18 acetylase RimI-like enzyme</fullName>
    </submittedName>
</protein>
<evidence type="ECO:0000313" key="5">
    <source>
        <dbReference type="Proteomes" id="UP000256977"/>
    </source>
</evidence>
<reference evidence="4 5" key="1">
    <citation type="submission" date="2018-07" db="EMBL/GenBank/DDBJ databases">
        <title>Genomic Encyclopedia of Type Strains, Phase III (KMG-III): the genomes of soil and plant-associated and newly described type strains.</title>
        <authorList>
            <person name="Whitman W."/>
        </authorList>
    </citation>
    <scope>NUCLEOTIDE SEQUENCE [LARGE SCALE GENOMIC DNA]</scope>
    <source>
        <strain evidence="4 5">CECT 7287</strain>
    </source>
</reference>
<keyword evidence="1" id="KW-0808">Transferase</keyword>
<keyword evidence="5" id="KW-1185">Reference proteome</keyword>
<dbReference type="AlphaFoldDB" id="A0A3D9I2P0"/>
<organism evidence="4 5">
    <name type="scientific">Cohnella phaseoli</name>
    <dbReference type="NCBI Taxonomy" id="456490"/>
    <lineage>
        <taxon>Bacteria</taxon>
        <taxon>Bacillati</taxon>
        <taxon>Bacillota</taxon>
        <taxon>Bacilli</taxon>
        <taxon>Bacillales</taxon>
        <taxon>Paenibacillaceae</taxon>
        <taxon>Cohnella</taxon>
    </lineage>
</organism>
<keyword evidence="4" id="KW-0687">Ribonucleoprotein</keyword>
<dbReference type="PROSITE" id="PS51186">
    <property type="entry name" value="GNAT"/>
    <property type="match status" value="1"/>
</dbReference>
<sequence length="177" mass="19777">MPSGQVIVRYAEERDRAAILNVLLGAYSQYEAALSHERWTQYKESIAEAVHSPTTKARLAAELDGELVGSVFIYDSAETAYGSPQLEIHNPIIRLLGVLPNARGHGIATELIRASVRLIREWGADTLHLHTSDMMESAVRLYERLGFERAYDKEFHNGAVLVKSYRLKLADTALLNV</sequence>
<evidence type="ECO:0000256" key="2">
    <source>
        <dbReference type="ARBA" id="ARBA00023315"/>
    </source>
</evidence>
<dbReference type="OrthoDB" id="9803233at2"/>
<dbReference type="EMBL" id="QRDZ01000041">
    <property type="protein sequence ID" value="RED55915.1"/>
    <property type="molecule type" value="Genomic_DNA"/>
</dbReference>
<dbReference type="GO" id="GO:0016747">
    <property type="term" value="F:acyltransferase activity, transferring groups other than amino-acyl groups"/>
    <property type="evidence" value="ECO:0007669"/>
    <property type="project" value="InterPro"/>
</dbReference>
<dbReference type="Proteomes" id="UP000256977">
    <property type="component" value="Unassembled WGS sequence"/>
</dbReference>
<evidence type="ECO:0000256" key="1">
    <source>
        <dbReference type="ARBA" id="ARBA00022679"/>
    </source>
</evidence>
<dbReference type="SUPFAM" id="SSF55729">
    <property type="entry name" value="Acyl-CoA N-acyltransferases (Nat)"/>
    <property type="match status" value="1"/>
</dbReference>